<gene>
    <name evidence="3" type="ORF">FNB15_09490</name>
</gene>
<dbReference type="Proteomes" id="UP000317496">
    <property type="component" value="Chromosome"/>
</dbReference>
<dbReference type="Pfam" id="PF07221">
    <property type="entry name" value="GlcNAc_2-epim"/>
    <property type="match status" value="1"/>
</dbReference>
<dbReference type="GO" id="GO:0016853">
    <property type="term" value="F:isomerase activity"/>
    <property type="evidence" value="ECO:0007669"/>
    <property type="project" value="UniProtKB-KW"/>
</dbReference>
<organism evidence="3 4">
    <name type="scientific">Ferrovibrio terrae</name>
    <dbReference type="NCBI Taxonomy" id="2594003"/>
    <lineage>
        <taxon>Bacteria</taxon>
        <taxon>Pseudomonadati</taxon>
        <taxon>Pseudomonadota</taxon>
        <taxon>Alphaproteobacteria</taxon>
        <taxon>Rhodospirillales</taxon>
        <taxon>Rhodospirillaceae</taxon>
        <taxon>Ferrovibrio</taxon>
    </lineage>
</organism>
<dbReference type="AlphaFoldDB" id="A0A516H141"/>
<sequence>MTKSSPVMPFTEPQRAAAQRFITHAFTDTARLWLEHGWDAAGGHSIERLQAANLTPVLVGYRRSMAVARQLFFFSQAWRITGDERCAARAHALYADLTGRFWDHQHDGWFFSLRTGADAHAPADPRKDTYGHAFAIFALAEYGAVFGKPAAIDWARRTLEIVKRRLLLPQGWLAQSASRDWRALDMVLEQNPHMHMLEGLLALHGATRDAAVLQEAGMPVMLFMQRLRSDDGTKVLEHFDAAGRPNGESGRIVEPGHSYEWVGLLRDYAMARGEAEYRAITAPMVAWADAHGFDPQHGGIHDQLDTEGRVISDRKRIWPLTECIKVQAMRATDTAEPAAYAALDRRIAFLTRHYLTPGGGWREFLRRDLTPDSDYLPATTPYHIATAALKVAEAYGLAGRAHAKVTV</sequence>
<dbReference type="SUPFAM" id="SSF48208">
    <property type="entry name" value="Six-hairpin glycosidases"/>
    <property type="match status" value="1"/>
</dbReference>
<dbReference type="Gene3D" id="1.50.10.10">
    <property type="match status" value="1"/>
</dbReference>
<dbReference type="InterPro" id="IPR010819">
    <property type="entry name" value="AGE/CE"/>
</dbReference>
<evidence type="ECO:0000313" key="4">
    <source>
        <dbReference type="Proteomes" id="UP000317496"/>
    </source>
</evidence>
<evidence type="ECO:0000256" key="1">
    <source>
        <dbReference type="ARBA" id="ARBA00008558"/>
    </source>
</evidence>
<dbReference type="GO" id="GO:0005975">
    <property type="term" value="P:carbohydrate metabolic process"/>
    <property type="evidence" value="ECO:0007669"/>
    <property type="project" value="InterPro"/>
</dbReference>
<reference evidence="3 4" key="1">
    <citation type="submission" date="2019-07" db="EMBL/GenBank/DDBJ databases">
        <title>Genome sequencing for Ferrovibrio sp. K5.</title>
        <authorList>
            <person name="Park S.-J."/>
        </authorList>
    </citation>
    <scope>NUCLEOTIDE SEQUENCE [LARGE SCALE GENOMIC DNA]</scope>
    <source>
        <strain evidence="3 4">K5</strain>
    </source>
</reference>
<evidence type="ECO:0000313" key="3">
    <source>
        <dbReference type="EMBL" id="QDO97484.1"/>
    </source>
</evidence>
<dbReference type="PANTHER" id="PTHR15108">
    <property type="entry name" value="N-ACYLGLUCOSAMINE-2-EPIMERASE"/>
    <property type="match status" value="1"/>
</dbReference>
<dbReference type="EMBL" id="CP041636">
    <property type="protein sequence ID" value="QDO97484.1"/>
    <property type="molecule type" value="Genomic_DNA"/>
</dbReference>
<keyword evidence="4" id="KW-1185">Reference proteome</keyword>
<accession>A0A516H141</accession>
<dbReference type="InterPro" id="IPR008928">
    <property type="entry name" value="6-hairpin_glycosidase_sf"/>
</dbReference>
<dbReference type="InterPro" id="IPR012341">
    <property type="entry name" value="6hp_glycosidase-like_sf"/>
</dbReference>
<evidence type="ECO:0008006" key="5">
    <source>
        <dbReference type="Google" id="ProtNLM"/>
    </source>
</evidence>
<name>A0A516H141_9PROT</name>
<dbReference type="OrthoDB" id="9806359at2"/>
<evidence type="ECO:0000256" key="2">
    <source>
        <dbReference type="ARBA" id="ARBA00023235"/>
    </source>
</evidence>
<proteinExistence type="inferred from homology"/>
<protein>
    <recommendedName>
        <fullName evidence="5">Mannose-6-phosphate isomerase</fullName>
    </recommendedName>
</protein>
<dbReference type="KEGG" id="fer:FNB15_09490"/>
<keyword evidence="2" id="KW-0413">Isomerase</keyword>
<comment type="similarity">
    <text evidence="1">Belongs to the N-acylglucosamine 2-epimerase family.</text>
</comment>
<dbReference type="RefSeq" id="WP_144068465.1">
    <property type="nucleotide sequence ID" value="NZ_CP041636.1"/>
</dbReference>